<name>A0ABW2QBN7_9MICO</name>
<dbReference type="CDD" id="cd07043">
    <property type="entry name" value="STAS_anti-anti-sigma_factors"/>
    <property type="match status" value="1"/>
</dbReference>
<evidence type="ECO:0000313" key="3">
    <source>
        <dbReference type="Proteomes" id="UP001596455"/>
    </source>
</evidence>
<protein>
    <submittedName>
        <fullName evidence="2">STAS domain-containing protein</fullName>
    </submittedName>
</protein>
<dbReference type="EMBL" id="JBHTCQ010000001">
    <property type="protein sequence ID" value="MFC7404798.1"/>
    <property type="molecule type" value="Genomic_DNA"/>
</dbReference>
<evidence type="ECO:0000259" key="1">
    <source>
        <dbReference type="PROSITE" id="PS50801"/>
    </source>
</evidence>
<proteinExistence type="predicted"/>
<reference evidence="3" key="1">
    <citation type="journal article" date="2019" name="Int. J. Syst. Evol. Microbiol.">
        <title>The Global Catalogue of Microorganisms (GCM) 10K type strain sequencing project: providing services to taxonomists for standard genome sequencing and annotation.</title>
        <authorList>
            <consortium name="The Broad Institute Genomics Platform"/>
            <consortium name="The Broad Institute Genome Sequencing Center for Infectious Disease"/>
            <person name="Wu L."/>
            <person name="Ma J."/>
        </authorList>
    </citation>
    <scope>NUCLEOTIDE SEQUENCE [LARGE SCALE GENOMIC DNA]</scope>
    <source>
        <strain evidence="3">JCM 1490</strain>
    </source>
</reference>
<organism evidence="2 3">
    <name type="scientific">Georgenia alba</name>
    <dbReference type="NCBI Taxonomy" id="2233858"/>
    <lineage>
        <taxon>Bacteria</taxon>
        <taxon>Bacillati</taxon>
        <taxon>Actinomycetota</taxon>
        <taxon>Actinomycetes</taxon>
        <taxon>Micrococcales</taxon>
        <taxon>Bogoriellaceae</taxon>
        <taxon>Georgenia</taxon>
    </lineage>
</organism>
<gene>
    <name evidence="2" type="ORF">ACFQQL_06715</name>
</gene>
<keyword evidence="3" id="KW-1185">Reference proteome</keyword>
<sequence length="112" mass="11672">MASTPEGGETGSVAVLFSPARTRLVLSGELDDAVEQELTTAVLECRAAAAPVDVDVRTVAFIDSTGAAHLAQLAQSLPVRVIQPPDSVRFLLTVTGLAAQVEILEDCPAFPE</sequence>
<feature type="domain" description="STAS" evidence="1">
    <location>
        <begin position="24"/>
        <end position="112"/>
    </location>
</feature>
<dbReference type="Pfam" id="PF13466">
    <property type="entry name" value="STAS_2"/>
    <property type="match status" value="1"/>
</dbReference>
<dbReference type="InterPro" id="IPR002645">
    <property type="entry name" value="STAS_dom"/>
</dbReference>
<dbReference type="SUPFAM" id="SSF52091">
    <property type="entry name" value="SpoIIaa-like"/>
    <property type="match status" value="1"/>
</dbReference>
<dbReference type="Gene3D" id="3.30.750.24">
    <property type="entry name" value="STAS domain"/>
    <property type="match status" value="1"/>
</dbReference>
<accession>A0ABW2QBN7</accession>
<comment type="caution">
    <text evidence="2">The sequence shown here is derived from an EMBL/GenBank/DDBJ whole genome shotgun (WGS) entry which is preliminary data.</text>
</comment>
<dbReference type="InterPro" id="IPR058548">
    <property type="entry name" value="MlaB-like_STAS"/>
</dbReference>
<dbReference type="InterPro" id="IPR036513">
    <property type="entry name" value="STAS_dom_sf"/>
</dbReference>
<dbReference type="Proteomes" id="UP001596455">
    <property type="component" value="Unassembled WGS sequence"/>
</dbReference>
<evidence type="ECO:0000313" key="2">
    <source>
        <dbReference type="EMBL" id="MFC7404798.1"/>
    </source>
</evidence>
<dbReference type="RefSeq" id="WP_382392537.1">
    <property type="nucleotide sequence ID" value="NZ_JBHTCQ010000001.1"/>
</dbReference>
<dbReference type="PROSITE" id="PS50801">
    <property type="entry name" value="STAS"/>
    <property type="match status" value="1"/>
</dbReference>